<dbReference type="PROSITE" id="PS00584">
    <property type="entry name" value="PFKB_KINASES_2"/>
    <property type="match status" value="1"/>
</dbReference>
<reference evidence="4" key="1">
    <citation type="submission" date="2020-05" db="EMBL/GenBank/DDBJ databases">
        <authorList>
            <person name="Delgado-Blas J."/>
        </authorList>
    </citation>
    <scope>NUCLEOTIDE SEQUENCE</scope>
    <source>
        <strain evidence="4">BB1468</strain>
    </source>
</reference>
<evidence type="ECO:0000259" key="3">
    <source>
        <dbReference type="Pfam" id="PF00294"/>
    </source>
</evidence>
<dbReference type="Proteomes" id="UP000835792">
    <property type="component" value="Unassembled WGS sequence"/>
</dbReference>
<dbReference type="InterPro" id="IPR011611">
    <property type="entry name" value="PfkB_dom"/>
</dbReference>
<sequence length="331" mass="35652">MVIFDELISGNYIARGRAMREKEYIVTIGSANMDVAGYSHASLNYADSNPGKIKFTPGGVGRNIAHNLALLGKDSWLLTAVGNDFYGQSLLAQTNQSGVHVEKCLIVAGENTSSYLSLLDNTGEMLVAINDMSITDHISADFLSQHRDFIRAAKVIVADCNISEDALTWVLENAGEVPVFIDPVSAWKCVKIREQLGKIHTLKPNRLEAETLSGIALSGREDVGKVATWFHERGLNRLVLSMGGDGVYYSDISGSSGWSLPIKTHVINVTGAGDAMMAGLASCWVDGLPFIDSVRFAQGCSSMALACEYTNNPDLSVANVSLIVENTECLN</sequence>
<keyword evidence="2 4" id="KW-0418">Kinase</keyword>
<dbReference type="Pfam" id="PF00294">
    <property type="entry name" value="PfkB"/>
    <property type="match status" value="1"/>
</dbReference>
<dbReference type="PANTHER" id="PTHR10584:SF166">
    <property type="entry name" value="RIBOKINASE"/>
    <property type="match status" value="1"/>
</dbReference>
<evidence type="ECO:0000313" key="5">
    <source>
        <dbReference type="Proteomes" id="UP000835792"/>
    </source>
</evidence>
<organism evidence="4 5">
    <name type="scientific">Citrobacter youngae</name>
    <dbReference type="NCBI Taxonomy" id="133448"/>
    <lineage>
        <taxon>Bacteria</taxon>
        <taxon>Pseudomonadati</taxon>
        <taxon>Pseudomonadota</taxon>
        <taxon>Gammaproteobacteria</taxon>
        <taxon>Enterobacterales</taxon>
        <taxon>Enterobacteriaceae</taxon>
        <taxon>Citrobacter</taxon>
        <taxon>Citrobacter freundii complex</taxon>
    </lineage>
</organism>
<dbReference type="Gene3D" id="3.40.1190.20">
    <property type="match status" value="1"/>
</dbReference>
<dbReference type="EC" id="2.7.1.83" evidence="4"/>
<dbReference type="InterPro" id="IPR002173">
    <property type="entry name" value="Carboh/pur_kinase_PfkB_CS"/>
</dbReference>
<dbReference type="GO" id="GO:0050225">
    <property type="term" value="F:pseudouridine kinase activity"/>
    <property type="evidence" value="ECO:0007669"/>
    <property type="project" value="UniProtKB-EC"/>
</dbReference>
<keyword evidence="5" id="KW-1185">Reference proteome</keyword>
<evidence type="ECO:0000256" key="2">
    <source>
        <dbReference type="ARBA" id="ARBA00022777"/>
    </source>
</evidence>
<accession>A0ABM8MIM4</accession>
<dbReference type="PANTHER" id="PTHR10584">
    <property type="entry name" value="SUGAR KINASE"/>
    <property type="match status" value="1"/>
</dbReference>
<gene>
    <name evidence="4" type="primary">psuK_2</name>
    <name evidence="4" type="ORF">GHA_02366</name>
</gene>
<dbReference type="PROSITE" id="PS00583">
    <property type="entry name" value="PFKB_KINASES_1"/>
    <property type="match status" value="1"/>
</dbReference>
<evidence type="ECO:0000256" key="1">
    <source>
        <dbReference type="ARBA" id="ARBA00022679"/>
    </source>
</evidence>
<dbReference type="InterPro" id="IPR029056">
    <property type="entry name" value="Ribokinase-like"/>
</dbReference>
<comment type="caution">
    <text evidence="4">The sequence shown here is derived from an EMBL/GenBank/DDBJ whole genome shotgun (WGS) entry which is preliminary data.</text>
</comment>
<dbReference type="SUPFAM" id="SSF53613">
    <property type="entry name" value="Ribokinase-like"/>
    <property type="match status" value="1"/>
</dbReference>
<feature type="domain" description="Carbohydrate kinase PfkB" evidence="3">
    <location>
        <begin position="23"/>
        <end position="313"/>
    </location>
</feature>
<dbReference type="EMBL" id="CAHPRB010000007">
    <property type="protein sequence ID" value="CAB5568122.1"/>
    <property type="molecule type" value="Genomic_DNA"/>
</dbReference>
<keyword evidence="1 4" id="KW-0808">Transferase</keyword>
<dbReference type="CDD" id="cd01941">
    <property type="entry name" value="YeiC_kinase_like"/>
    <property type="match status" value="1"/>
</dbReference>
<proteinExistence type="predicted"/>
<evidence type="ECO:0000313" key="4">
    <source>
        <dbReference type="EMBL" id="CAB5568122.1"/>
    </source>
</evidence>
<dbReference type="NCBIfam" id="NF007355">
    <property type="entry name" value="PRK09850.1"/>
    <property type="match status" value="1"/>
</dbReference>
<protein>
    <submittedName>
        <fullName evidence="4">Pseudouridine kinase</fullName>
        <ecNumber evidence="4">2.7.1.83</ecNumber>
    </submittedName>
</protein>
<name>A0ABM8MIM4_9ENTR</name>